<dbReference type="EMBL" id="DS918688">
    <property type="protein sequence ID" value="EEC17121.1"/>
    <property type="molecule type" value="Genomic_DNA"/>
</dbReference>
<dbReference type="InParanoid" id="B7QE49"/>
<name>B7QE49_IXOSC</name>
<protein>
    <submittedName>
        <fullName evidence="1 2">Uncharacterized protein</fullName>
    </submittedName>
</protein>
<feature type="non-terminal residue" evidence="1">
    <location>
        <position position="103"/>
    </location>
</feature>
<evidence type="ECO:0000313" key="2">
    <source>
        <dbReference type="EnsemblMetazoa" id="ISCW024743-PA"/>
    </source>
</evidence>
<evidence type="ECO:0000313" key="1">
    <source>
        <dbReference type="EMBL" id="EEC17121.1"/>
    </source>
</evidence>
<dbReference type="VEuPathDB" id="VectorBase:ISCW024743"/>
<reference evidence="1 3" key="1">
    <citation type="submission" date="2008-03" db="EMBL/GenBank/DDBJ databases">
        <title>Annotation of Ixodes scapularis.</title>
        <authorList>
            <consortium name="Ixodes scapularis Genome Project Consortium"/>
            <person name="Caler E."/>
            <person name="Hannick L.I."/>
            <person name="Bidwell S."/>
            <person name="Joardar V."/>
            <person name="Thiagarajan M."/>
            <person name="Amedeo P."/>
            <person name="Galinsky K.J."/>
            <person name="Schobel S."/>
            <person name="Inman J."/>
            <person name="Hostetler J."/>
            <person name="Miller J."/>
            <person name="Hammond M."/>
            <person name="Megy K."/>
            <person name="Lawson D."/>
            <person name="Kodira C."/>
            <person name="Sutton G."/>
            <person name="Meyer J."/>
            <person name="Hill C.A."/>
            <person name="Birren B."/>
            <person name="Nene V."/>
            <person name="Collins F."/>
            <person name="Alarcon-Chaidez F."/>
            <person name="Wikel S."/>
            <person name="Strausberg R."/>
        </authorList>
    </citation>
    <scope>NUCLEOTIDE SEQUENCE [LARGE SCALE GENOMIC DNA]</scope>
    <source>
        <strain evidence="3">Wikel</strain>
        <strain evidence="1">Wikel colony</strain>
    </source>
</reference>
<proteinExistence type="predicted"/>
<reference evidence="2" key="2">
    <citation type="submission" date="2020-05" db="UniProtKB">
        <authorList>
            <consortium name="EnsemblMetazoa"/>
        </authorList>
    </citation>
    <scope>IDENTIFICATION</scope>
    <source>
        <strain evidence="2">wikel</strain>
    </source>
</reference>
<evidence type="ECO:0000313" key="3">
    <source>
        <dbReference type="Proteomes" id="UP000001555"/>
    </source>
</evidence>
<accession>B7QE49</accession>
<gene>
    <name evidence="1" type="ORF">IscW_ISCW024743</name>
</gene>
<organism>
    <name type="scientific">Ixodes scapularis</name>
    <name type="common">Black-legged tick</name>
    <name type="synonym">Deer tick</name>
    <dbReference type="NCBI Taxonomy" id="6945"/>
    <lineage>
        <taxon>Eukaryota</taxon>
        <taxon>Metazoa</taxon>
        <taxon>Ecdysozoa</taxon>
        <taxon>Arthropoda</taxon>
        <taxon>Chelicerata</taxon>
        <taxon>Arachnida</taxon>
        <taxon>Acari</taxon>
        <taxon>Parasitiformes</taxon>
        <taxon>Ixodida</taxon>
        <taxon>Ixodoidea</taxon>
        <taxon>Ixodidae</taxon>
        <taxon>Ixodinae</taxon>
        <taxon>Ixodes</taxon>
    </lineage>
</organism>
<dbReference type="AlphaFoldDB" id="B7QE49"/>
<dbReference type="EnsemblMetazoa" id="ISCW024743-RA">
    <property type="protein sequence ID" value="ISCW024743-PA"/>
    <property type="gene ID" value="ISCW024743"/>
</dbReference>
<feature type="non-terminal residue" evidence="1">
    <location>
        <position position="1"/>
    </location>
</feature>
<dbReference type="PaxDb" id="6945-B7QE49"/>
<dbReference type="Proteomes" id="UP000001555">
    <property type="component" value="Unassembled WGS sequence"/>
</dbReference>
<dbReference type="HOGENOM" id="CLU_2270432_0_0_1"/>
<dbReference type="EMBL" id="ABJB010469243">
    <property type="status" value="NOT_ANNOTATED_CDS"/>
    <property type="molecule type" value="Genomic_DNA"/>
</dbReference>
<keyword evidence="3" id="KW-1185">Reference proteome</keyword>
<sequence>QTRNKHHTIKRLWIDSVKNRGSISSTLRVHDGKSHKGDFGPCLIDLPDVEFFVLLYGFLDLVGAEPAGAATLYRVGHLDGLASQLGCHVADEGKNFVRNRLDP</sequence>